<gene>
    <name evidence="3" type="ORF">JEQ12_005197</name>
</gene>
<evidence type="ECO:0000313" key="4">
    <source>
        <dbReference type="Proteomes" id="UP000664991"/>
    </source>
</evidence>
<dbReference type="Proteomes" id="UP000664991">
    <property type="component" value="Chromosome 14"/>
</dbReference>
<dbReference type="Pfam" id="PF09252">
    <property type="entry name" value="Feld-I_B"/>
    <property type="match status" value="1"/>
</dbReference>
<comment type="caution">
    <text evidence="3">The sequence shown here is derived from an EMBL/GenBank/DDBJ whole genome shotgun (WGS) entry which is preliminary data.</text>
</comment>
<evidence type="ECO:0000256" key="2">
    <source>
        <dbReference type="SAM" id="SignalP"/>
    </source>
</evidence>
<evidence type="ECO:0000313" key="3">
    <source>
        <dbReference type="EMBL" id="KAG5200663.1"/>
    </source>
</evidence>
<organism evidence="3 4">
    <name type="scientific">Ovis aries</name>
    <name type="common">Sheep</name>
    <dbReference type="NCBI Taxonomy" id="9940"/>
    <lineage>
        <taxon>Eukaryota</taxon>
        <taxon>Metazoa</taxon>
        <taxon>Chordata</taxon>
        <taxon>Craniata</taxon>
        <taxon>Vertebrata</taxon>
        <taxon>Euteleostomi</taxon>
        <taxon>Mammalia</taxon>
        <taxon>Eutheria</taxon>
        <taxon>Laurasiatheria</taxon>
        <taxon>Artiodactyla</taxon>
        <taxon>Ruminantia</taxon>
        <taxon>Pecora</taxon>
        <taxon>Bovidae</taxon>
        <taxon>Caprinae</taxon>
        <taxon>Ovis</taxon>
    </lineage>
</organism>
<dbReference type="InterPro" id="IPR015332">
    <property type="entry name" value="CH2-like"/>
</dbReference>
<dbReference type="PANTHER" id="PTHR31708">
    <property type="entry name" value="ABPBG26-RELATED"/>
    <property type="match status" value="1"/>
</dbReference>
<feature type="chain" id="PRO_5032785877" evidence="2">
    <location>
        <begin position="26"/>
        <end position="266"/>
    </location>
</feature>
<reference evidence="3 4" key="1">
    <citation type="submission" date="2020-12" db="EMBL/GenBank/DDBJ databases">
        <title>De novo assembly of Tibetan sheep genome.</title>
        <authorList>
            <person name="Li X."/>
        </authorList>
    </citation>
    <scope>NUCLEOTIDE SEQUENCE [LARGE SCALE GENOMIC DNA]</scope>
    <source>
        <tissue evidence="3">Heart</tissue>
    </source>
</reference>
<sequence>MKGALLVLALLVTRELTFETREAEACPIFYGVLTTVSLALPPLFLNETLDLVEATDAEKVALEKTKDCFTENGLANRLNHLRITVIYCPLTLTLRTRMRSAVCHMALPFYKKTTWKEDCVDYWKLQSHVSGLSIPKPYVIALLEDGKEPWMVEEKLSKDMFSDCKSRWENKELSVKEDIYDEDLPQMIATSRPSQMAFQSKGFCYLLQAFLFPPCVLLCSHSVINYGKHGNPSTSSKFNLYCSSGVVLNVPEWRNIVEEQADSDGF</sequence>
<protein>
    <submittedName>
        <fullName evidence="3">Uncharacterized protein</fullName>
    </submittedName>
</protein>
<accession>A0A835ZUE8</accession>
<dbReference type="PANTHER" id="PTHR31708:SF0">
    <property type="entry name" value="ABPBG26-RELATED"/>
    <property type="match status" value="1"/>
</dbReference>
<comment type="similarity">
    <text evidence="1">Belongs to the secretoglobin family.</text>
</comment>
<dbReference type="AlphaFoldDB" id="A0A835ZUE8"/>
<dbReference type="EMBL" id="JAEMGP010000014">
    <property type="protein sequence ID" value="KAG5200663.1"/>
    <property type="molecule type" value="Genomic_DNA"/>
</dbReference>
<name>A0A835ZUE8_SHEEP</name>
<dbReference type="InterPro" id="IPR035960">
    <property type="entry name" value="Secretoglobin_sf"/>
</dbReference>
<evidence type="ECO:0000256" key="1">
    <source>
        <dbReference type="ARBA" id="ARBA00008650"/>
    </source>
</evidence>
<feature type="signal peptide" evidence="2">
    <location>
        <begin position="1"/>
        <end position="25"/>
    </location>
</feature>
<dbReference type="GO" id="GO:0005615">
    <property type="term" value="C:extracellular space"/>
    <property type="evidence" value="ECO:0007669"/>
    <property type="project" value="InterPro"/>
</dbReference>
<dbReference type="InterPro" id="IPR053723">
    <property type="entry name" value="Secretoglobin_Domain_sf"/>
</dbReference>
<proteinExistence type="inferred from homology"/>
<dbReference type="SUPFAM" id="SSF48201">
    <property type="entry name" value="Uteroglobin-like"/>
    <property type="match status" value="1"/>
</dbReference>
<dbReference type="Gene3D" id="1.20.920.50">
    <property type="match status" value="1"/>
</dbReference>
<keyword evidence="2" id="KW-0732">Signal</keyword>